<evidence type="ECO:0000313" key="17">
    <source>
        <dbReference type="EMBL" id="OAA69058.1"/>
    </source>
</evidence>
<feature type="transmembrane region" description="Helical" evidence="14">
    <location>
        <begin position="614"/>
        <end position="632"/>
    </location>
</feature>
<feature type="compositionally biased region" description="Basic residues" evidence="15">
    <location>
        <begin position="988"/>
        <end position="997"/>
    </location>
</feature>
<feature type="transmembrane region" description="Helical" evidence="14">
    <location>
        <begin position="523"/>
        <end position="540"/>
    </location>
</feature>
<feature type="transmembrane region" description="Helical" evidence="14">
    <location>
        <begin position="930"/>
        <end position="958"/>
    </location>
</feature>
<dbReference type="GO" id="GO:0051377">
    <property type="term" value="F:mannose-ethanolamine phosphotransferase activity"/>
    <property type="evidence" value="ECO:0007669"/>
    <property type="project" value="UniProtKB-UniRule"/>
</dbReference>
<feature type="transmembrane region" description="Helical" evidence="14">
    <location>
        <begin position="718"/>
        <end position="734"/>
    </location>
</feature>
<evidence type="ECO:0000256" key="6">
    <source>
        <dbReference type="ARBA" id="ARBA00022679"/>
    </source>
</evidence>
<dbReference type="PANTHER" id="PTHR12250">
    <property type="entry name" value="PHOSPHATIDYLINOSITOL GLYCAN, CLASS N"/>
    <property type="match status" value="1"/>
</dbReference>
<dbReference type="GO" id="GO:0071555">
    <property type="term" value="P:cell wall organization"/>
    <property type="evidence" value="ECO:0007669"/>
    <property type="project" value="UniProtKB-KW"/>
</dbReference>
<reference evidence="17 18" key="1">
    <citation type="journal article" date="2016" name="Genome Biol. Evol.">
        <title>Divergent and convergent evolution of fungal pathogenicity.</title>
        <authorList>
            <person name="Shang Y."/>
            <person name="Xiao G."/>
            <person name="Zheng P."/>
            <person name="Cen K."/>
            <person name="Zhan S."/>
            <person name="Wang C."/>
        </authorList>
    </citation>
    <scope>NUCLEOTIDE SEQUENCE [LARGE SCALE GENOMIC DNA]</scope>
    <source>
        <strain evidence="17 18">ARSEF 2679</strain>
    </source>
</reference>
<organism evidence="17 18">
    <name type="scientific">Cordyceps fumosorosea (strain ARSEF 2679)</name>
    <name type="common">Isaria fumosorosea</name>
    <dbReference type="NCBI Taxonomy" id="1081104"/>
    <lineage>
        <taxon>Eukaryota</taxon>
        <taxon>Fungi</taxon>
        <taxon>Dikarya</taxon>
        <taxon>Ascomycota</taxon>
        <taxon>Pezizomycotina</taxon>
        <taxon>Sordariomycetes</taxon>
        <taxon>Hypocreomycetidae</taxon>
        <taxon>Hypocreales</taxon>
        <taxon>Cordycipitaceae</taxon>
        <taxon>Cordyceps</taxon>
    </lineage>
</organism>
<evidence type="ECO:0000256" key="8">
    <source>
        <dbReference type="ARBA" id="ARBA00022824"/>
    </source>
</evidence>
<dbReference type="GO" id="GO:0006506">
    <property type="term" value="P:GPI anchor biosynthetic process"/>
    <property type="evidence" value="ECO:0007669"/>
    <property type="project" value="UniProtKB-UniPathway"/>
</dbReference>
<dbReference type="InterPro" id="IPR002591">
    <property type="entry name" value="Phosphodiest/P_Trfase"/>
</dbReference>
<gene>
    <name evidence="17" type="ORF">ISF_03433</name>
</gene>
<keyword evidence="12" id="KW-0961">Cell wall biogenesis/degradation</keyword>
<dbReference type="InterPro" id="IPR007070">
    <property type="entry name" value="GPI_EtnP_transferase_1"/>
</dbReference>
<evidence type="ECO:0000259" key="16">
    <source>
        <dbReference type="Pfam" id="PF04987"/>
    </source>
</evidence>
<feature type="transmembrane region" description="Helical" evidence="14">
    <location>
        <begin position="498"/>
        <end position="517"/>
    </location>
</feature>
<feature type="transmembrane region" description="Helical" evidence="14">
    <location>
        <begin position="638"/>
        <end position="658"/>
    </location>
</feature>
<feature type="domain" description="GPI ethanolamine phosphate transferase 1 C-terminal" evidence="16">
    <location>
        <begin position="449"/>
        <end position="923"/>
    </location>
</feature>
<dbReference type="AlphaFoldDB" id="A0A168AQK6"/>
<keyword evidence="6 14" id="KW-0808">Transferase</keyword>
<evidence type="ECO:0000256" key="11">
    <source>
        <dbReference type="ARBA" id="ARBA00023180"/>
    </source>
</evidence>
<dbReference type="Pfam" id="PF04987">
    <property type="entry name" value="PigN"/>
    <property type="match status" value="1"/>
</dbReference>
<evidence type="ECO:0000256" key="12">
    <source>
        <dbReference type="ARBA" id="ARBA00023316"/>
    </source>
</evidence>
<dbReference type="EC" id="2.-.-.-" evidence="14"/>
<evidence type="ECO:0000256" key="4">
    <source>
        <dbReference type="ARBA" id="ARBA00020831"/>
    </source>
</evidence>
<comment type="caution">
    <text evidence="17">The sequence shown here is derived from an EMBL/GenBank/DDBJ whole genome shotgun (WGS) entry which is preliminary data.</text>
</comment>
<feature type="region of interest" description="Disordered" evidence="15">
    <location>
        <begin position="967"/>
        <end position="997"/>
    </location>
</feature>
<dbReference type="UniPathway" id="UPA00196"/>
<comment type="subcellular location">
    <subcellularLocation>
        <location evidence="1 14">Endoplasmic reticulum membrane</location>
        <topology evidence="1 14">Multi-pass membrane protein</topology>
    </subcellularLocation>
</comment>
<keyword evidence="11" id="KW-0325">Glycoprotein</keyword>
<dbReference type="InterPro" id="IPR037671">
    <property type="entry name" value="PIGN_N"/>
</dbReference>
<feature type="transmembrane region" description="Helical" evidence="14">
    <location>
        <begin position="825"/>
        <end position="847"/>
    </location>
</feature>
<comment type="pathway">
    <text evidence="2 14">Glycolipid biosynthesis; glycosylphosphatidylinositol-anchor biosynthesis.</text>
</comment>
<evidence type="ECO:0000256" key="9">
    <source>
        <dbReference type="ARBA" id="ARBA00022989"/>
    </source>
</evidence>
<dbReference type="GeneID" id="30019725"/>
<evidence type="ECO:0000256" key="15">
    <source>
        <dbReference type="SAM" id="MobiDB-lite"/>
    </source>
</evidence>
<dbReference type="Pfam" id="PF01663">
    <property type="entry name" value="Phosphodiest"/>
    <property type="match status" value="1"/>
</dbReference>
<feature type="transmembrane region" description="Helical" evidence="14">
    <location>
        <begin position="899"/>
        <end position="918"/>
    </location>
</feature>
<keyword evidence="9 14" id="KW-1133">Transmembrane helix</keyword>
<evidence type="ECO:0000256" key="1">
    <source>
        <dbReference type="ARBA" id="ARBA00004477"/>
    </source>
</evidence>
<feature type="transmembrane region" description="Helical" evidence="14">
    <location>
        <begin position="867"/>
        <end position="887"/>
    </location>
</feature>
<evidence type="ECO:0000256" key="10">
    <source>
        <dbReference type="ARBA" id="ARBA00023136"/>
    </source>
</evidence>
<dbReference type="RefSeq" id="XP_018705928.1">
    <property type="nucleotide sequence ID" value="XM_018847039.1"/>
</dbReference>
<protein>
    <recommendedName>
        <fullName evidence="4 14">GPI ethanolamine phosphate transferase 1</fullName>
        <ecNumber evidence="14">2.-.-.-</ecNumber>
    </recommendedName>
</protein>
<keyword evidence="7 14" id="KW-0812">Transmembrane</keyword>
<dbReference type="GO" id="GO:0005789">
    <property type="term" value="C:endoplasmic reticulum membrane"/>
    <property type="evidence" value="ECO:0007669"/>
    <property type="project" value="UniProtKB-SubCell"/>
</dbReference>
<evidence type="ECO:0000256" key="14">
    <source>
        <dbReference type="RuleBase" id="RU367138"/>
    </source>
</evidence>
<dbReference type="FunFam" id="3.40.720.10:FF:000015">
    <property type="entry name" value="GPI ethanolamine phosphate transferase 1"/>
    <property type="match status" value="1"/>
</dbReference>
<keyword evidence="18" id="KW-1185">Reference proteome</keyword>
<dbReference type="InterPro" id="IPR017852">
    <property type="entry name" value="GPI_EtnP_transferase_1_C"/>
</dbReference>
<sequence length="997" mass="109220">MAAFSRFGFLAVAIIFHLVYIYSIFDIYFVSPIVTGMRLHGVERAPSVKAPADRLVLFVGDGLRADKAFQSFPEPFPETEADLVPRPLTPFIRSKVLNEGTFGVSHTRVPTESRPGHVAMIAGLYEDVSAVATGWKMNPVHFDSVFNRSRHTWSWGSPDIVPMFEAGAVPGRVDAFAYEAELEDFSKDATILDEWVFDHVRDFFAEAATNKDLDKALRQDKVVFFLHLLGIDTTGHSYRPYSKEYLHNIQVVDRGVKEMTELFDKFYGDDRTAYIFTADHGMSDWGSHGDGHPDNTRTPLVAWGSGVARPEKHTNAIAPGHDDFSADWGFDHIRRHDVAQADIAALMAYLTGLDFPANSVGELPLSYLAGTNTEKARASLVNAEGILEMYRVKEAKKRATELRFRHYSSFNEENASPDDRIAAIKALIEGKKYEEAIEETDALIKVTLQGLRYLQTYDWLFLRALITIGYLGWMAYALTTVVDLFVVGQKFKPQRSAAGLAVSSAMLVALYASFVVSQSPPTYYLYAVFPVIFWEEVFACRRSLTEGRRILFAHIKSASATLSLGLSAVVYVAVIQGLALGYIHREVFTGLYVLGAAWPALRGLAFVRGHASLCATWVLACLVMSTFTLLPANKTDNIPLILAGGVAMVLIGLLYLAFEDAVLSDFSAPPANGKSLSNPLSRALMGAQIGLTVLAMIVTRSSALSLAAKTGLPLGNQVVGWTVLVLSLLMPFAHRLRPVGNYMHRLMLIFLTCSPAFVILTISYEGLFYVAFCITLVAWVRLEYAVEVSGRSSPSTTQAKNHDDATIELDGGVRFRALRLSDARIALFFLVLLQSAFFSTGNIASISSFSLDSVNRLLPVFDPFSQGALLIFKIMVPFALISANLGVLNVRLGVAPSALFMVVIAVSDVLTLYFFWVVRDEGSWLEIGATISHFAIASLLCVFVAALEGVSALFVAGVQVGDDHVQQRHNGDAAAPGPKSAATNGHASSKKSSKRSN</sequence>
<comment type="function">
    <text evidence="13 14">Ethanolamine phosphate transferase involved in glycosylphosphatidylinositol-anchor biosynthesis. Transfers ethanolamine phosphate to the first alpha-1,4-linked mannose of the glycosylphosphatidylinositol precursor of GPI-anchor.</text>
</comment>
<dbReference type="Proteomes" id="UP000076744">
    <property type="component" value="Unassembled WGS sequence"/>
</dbReference>
<feature type="transmembrane region" description="Helical" evidence="14">
    <location>
        <begin position="561"/>
        <end position="583"/>
    </location>
</feature>
<feature type="transmembrane region" description="Helical" evidence="14">
    <location>
        <begin position="7"/>
        <end position="30"/>
    </location>
</feature>
<keyword evidence="8 14" id="KW-0256">Endoplasmic reticulum</keyword>
<evidence type="ECO:0000256" key="2">
    <source>
        <dbReference type="ARBA" id="ARBA00004687"/>
    </source>
</evidence>
<evidence type="ECO:0000313" key="18">
    <source>
        <dbReference type="Proteomes" id="UP000076744"/>
    </source>
</evidence>
<evidence type="ECO:0000256" key="3">
    <source>
        <dbReference type="ARBA" id="ARBA00008400"/>
    </source>
</evidence>
<keyword evidence="10 14" id="KW-0472">Membrane</keyword>
<dbReference type="OrthoDB" id="2748310at2759"/>
<name>A0A168AQK6_CORFA</name>
<proteinExistence type="inferred from homology"/>
<evidence type="ECO:0000256" key="5">
    <source>
        <dbReference type="ARBA" id="ARBA00022502"/>
    </source>
</evidence>
<dbReference type="STRING" id="1081104.A0A168AQK6"/>
<evidence type="ECO:0000256" key="13">
    <source>
        <dbReference type="ARBA" id="ARBA00024850"/>
    </source>
</evidence>
<dbReference type="Gene3D" id="3.40.720.10">
    <property type="entry name" value="Alkaline Phosphatase, subunit A"/>
    <property type="match status" value="1"/>
</dbReference>
<feature type="transmembrane region" description="Helical" evidence="14">
    <location>
        <begin position="459"/>
        <end position="486"/>
    </location>
</feature>
<comment type="similarity">
    <text evidence="3 14">Belongs to the PIGG/PIGN/PIGO family. PIGN subfamily.</text>
</comment>
<evidence type="ECO:0000256" key="7">
    <source>
        <dbReference type="ARBA" id="ARBA00022692"/>
    </source>
</evidence>
<keyword evidence="5 14" id="KW-0337">GPI-anchor biosynthesis</keyword>
<dbReference type="CDD" id="cd16020">
    <property type="entry name" value="GPI_EPT_1"/>
    <property type="match status" value="1"/>
</dbReference>
<accession>A0A168AQK6</accession>
<dbReference type="InterPro" id="IPR017850">
    <property type="entry name" value="Alkaline_phosphatase_core_sf"/>
</dbReference>
<feature type="transmembrane region" description="Helical" evidence="14">
    <location>
        <begin position="746"/>
        <end position="762"/>
    </location>
</feature>
<dbReference type="EMBL" id="AZHB01000006">
    <property type="protein sequence ID" value="OAA69058.1"/>
    <property type="molecule type" value="Genomic_DNA"/>
</dbReference>
<feature type="transmembrane region" description="Helical" evidence="14">
    <location>
        <begin position="679"/>
        <end position="698"/>
    </location>
</feature>
<dbReference type="PANTHER" id="PTHR12250:SF0">
    <property type="entry name" value="GPI ETHANOLAMINE PHOSPHATE TRANSFERASE 1"/>
    <property type="match status" value="1"/>
</dbReference>
<dbReference type="SUPFAM" id="SSF53649">
    <property type="entry name" value="Alkaline phosphatase-like"/>
    <property type="match status" value="1"/>
</dbReference>